<dbReference type="InterPro" id="IPR011009">
    <property type="entry name" value="Kinase-like_dom_sf"/>
</dbReference>
<dbReference type="OrthoDB" id="179763at2"/>
<protein>
    <submittedName>
        <fullName evidence="2">Thiamine kinase</fullName>
    </submittedName>
</protein>
<dbReference type="InterPro" id="IPR002575">
    <property type="entry name" value="Aminoglycoside_PTrfase"/>
</dbReference>
<dbReference type="STRING" id="1159017.SAMN02927930_01608"/>
<keyword evidence="2" id="KW-0808">Transferase</keyword>
<dbReference type="AlphaFoldDB" id="A0A1G6DAR3"/>
<proteinExistence type="predicted"/>
<accession>A0A1G6DAR3</accession>
<dbReference type="Gene3D" id="3.30.200.20">
    <property type="entry name" value="Phosphorylase Kinase, domain 1"/>
    <property type="match status" value="1"/>
</dbReference>
<keyword evidence="2" id="KW-0418">Kinase</keyword>
<dbReference type="GO" id="GO:0004305">
    <property type="term" value="F:ethanolamine kinase activity"/>
    <property type="evidence" value="ECO:0007669"/>
    <property type="project" value="TreeGrafter"/>
</dbReference>
<dbReference type="RefSeq" id="WP_092593498.1">
    <property type="nucleotide sequence ID" value="NZ_FMXN01000009.1"/>
</dbReference>
<dbReference type="PANTHER" id="PTHR22603">
    <property type="entry name" value="CHOLINE/ETHANOALAMINE KINASE"/>
    <property type="match status" value="1"/>
</dbReference>
<sequence length="259" mass="30334">MQQHWLVNLPIQGVLQTEPLLRGVSNDVYKITTAEGVYVLKHFRFDHPYGLNRDQEVEVQKTLAHVGIAPEILHYDPIQGLLLQPYIDCPDLAQDASPMPYKIQRLGEICAHIHRLQVDVPVWSLRGRVQRYCEHLASFDSERAHHFQKRVQQHRKLLDSFANNPVFCHNDLAFHHVYLTEPPLVIDWEYAGLGERYFELANCIHVNQFSDSEQQAFIHAYEGASGERVDWNYLERWLDLADVISQLWYELHHRLQQPS</sequence>
<evidence type="ECO:0000313" key="3">
    <source>
        <dbReference type="Proteomes" id="UP000199626"/>
    </source>
</evidence>
<organism evidence="2 3">
    <name type="scientific">Pseudidiomarina indica</name>
    <dbReference type="NCBI Taxonomy" id="1159017"/>
    <lineage>
        <taxon>Bacteria</taxon>
        <taxon>Pseudomonadati</taxon>
        <taxon>Pseudomonadota</taxon>
        <taxon>Gammaproteobacteria</taxon>
        <taxon>Alteromonadales</taxon>
        <taxon>Idiomarinaceae</taxon>
        <taxon>Pseudidiomarina</taxon>
    </lineage>
</organism>
<dbReference type="PANTHER" id="PTHR22603:SF66">
    <property type="entry name" value="ETHANOLAMINE KINASE"/>
    <property type="match status" value="1"/>
</dbReference>
<dbReference type="Pfam" id="PF01636">
    <property type="entry name" value="APH"/>
    <property type="match status" value="1"/>
</dbReference>
<dbReference type="EMBL" id="FMXN01000009">
    <property type="protein sequence ID" value="SDB42201.1"/>
    <property type="molecule type" value="Genomic_DNA"/>
</dbReference>
<dbReference type="Gene3D" id="3.90.1200.10">
    <property type="match status" value="1"/>
</dbReference>
<dbReference type="GO" id="GO:0006646">
    <property type="term" value="P:phosphatidylethanolamine biosynthetic process"/>
    <property type="evidence" value="ECO:0007669"/>
    <property type="project" value="TreeGrafter"/>
</dbReference>
<reference evidence="3" key="1">
    <citation type="submission" date="2016-10" db="EMBL/GenBank/DDBJ databases">
        <authorList>
            <person name="Varghese N."/>
            <person name="Submissions S."/>
        </authorList>
    </citation>
    <scope>NUCLEOTIDE SEQUENCE [LARGE SCALE GENOMIC DNA]</scope>
    <source>
        <strain evidence="3">CGMCC 1.10824</strain>
    </source>
</reference>
<gene>
    <name evidence="2" type="ORF">SAMN02927930_01608</name>
</gene>
<evidence type="ECO:0000259" key="1">
    <source>
        <dbReference type="Pfam" id="PF01636"/>
    </source>
</evidence>
<dbReference type="Proteomes" id="UP000199626">
    <property type="component" value="Unassembled WGS sequence"/>
</dbReference>
<dbReference type="GO" id="GO:0005737">
    <property type="term" value="C:cytoplasm"/>
    <property type="evidence" value="ECO:0007669"/>
    <property type="project" value="TreeGrafter"/>
</dbReference>
<dbReference type="SUPFAM" id="SSF56112">
    <property type="entry name" value="Protein kinase-like (PK-like)"/>
    <property type="match status" value="1"/>
</dbReference>
<feature type="domain" description="Aminoglycoside phosphotransferase" evidence="1">
    <location>
        <begin position="18"/>
        <end position="224"/>
    </location>
</feature>
<keyword evidence="3" id="KW-1185">Reference proteome</keyword>
<evidence type="ECO:0000313" key="2">
    <source>
        <dbReference type="EMBL" id="SDB42201.1"/>
    </source>
</evidence>
<name>A0A1G6DAR3_9GAMM</name>